<organism evidence="1">
    <name type="scientific">viral metagenome</name>
    <dbReference type="NCBI Taxonomy" id="1070528"/>
    <lineage>
        <taxon>unclassified sequences</taxon>
        <taxon>metagenomes</taxon>
        <taxon>organismal metagenomes</taxon>
    </lineage>
</organism>
<reference evidence="1" key="1">
    <citation type="submission" date="2020-03" db="EMBL/GenBank/DDBJ databases">
        <title>The deep terrestrial virosphere.</title>
        <authorList>
            <person name="Holmfeldt K."/>
            <person name="Nilsson E."/>
            <person name="Simone D."/>
            <person name="Lopez-Fernandez M."/>
            <person name="Wu X."/>
            <person name="de Brujin I."/>
            <person name="Lundin D."/>
            <person name="Andersson A."/>
            <person name="Bertilsson S."/>
            <person name="Dopson M."/>
        </authorList>
    </citation>
    <scope>NUCLEOTIDE SEQUENCE</scope>
    <source>
        <strain evidence="1">MM415A02977</strain>
    </source>
</reference>
<evidence type="ECO:0000313" key="1">
    <source>
        <dbReference type="EMBL" id="QJA71929.1"/>
    </source>
</evidence>
<accession>A0A6M3JNZ0</accession>
<gene>
    <name evidence="1" type="ORF">MM415A02977_0007</name>
</gene>
<name>A0A6M3JNZ0_9ZZZZ</name>
<dbReference type="AlphaFoldDB" id="A0A6M3JNZ0"/>
<sequence length="123" mass="14285">MNKIPNPIEVRLECDCGDPWHMVVIRYYQATEWTGKDGKTIVEDIPELYFKGKMHNGNTWKRIKNAVNHIIRGGYQADMDVMLFGEELSGNLDKLHTFSKMCLDVEKDRKKKSGEQANQRRKG</sequence>
<proteinExistence type="predicted"/>
<protein>
    <submittedName>
        <fullName evidence="1">Uncharacterized protein</fullName>
    </submittedName>
</protein>
<dbReference type="EMBL" id="MT141911">
    <property type="protein sequence ID" value="QJA71929.1"/>
    <property type="molecule type" value="Genomic_DNA"/>
</dbReference>